<name>A0A417Z140_9MICO</name>
<evidence type="ECO:0000256" key="5">
    <source>
        <dbReference type="ARBA" id="ARBA00023136"/>
    </source>
</evidence>
<feature type="transmembrane region" description="Helical" evidence="6">
    <location>
        <begin position="29"/>
        <end position="52"/>
    </location>
</feature>
<feature type="transmembrane region" description="Helical" evidence="6">
    <location>
        <begin position="151"/>
        <end position="169"/>
    </location>
</feature>
<evidence type="ECO:0000256" key="1">
    <source>
        <dbReference type="ARBA" id="ARBA00004141"/>
    </source>
</evidence>
<accession>A0A417Z140</accession>
<evidence type="ECO:0000313" key="8">
    <source>
        <dbReference type="EMBL" id="RHW44210.1"/>
    </source>
</evidence>
<sequence>MGAIAVLVAGILWGTTGLTAHYAPAGASPFAIGAGSMGLGGLVMALVGHAGAARRAPWRPIRTPLAWGVACLTVYPMCFYGAMHYAGITVGTAINIGSAPLMAMAIERATGRATFTRRKLGSAALAVLGLVLLSIGGAGHGGASTAENPPLGIALGLAAGLTYAGYSASAHEMIRRGCPSGIAMGRMFGVAGLFLVPFYLATGGPLLTEPRGWAVMAYLALVPMAFAYLLFGYGLRTTSASTAVTLTLVEPVVAAVLAVLVVKEEMGMLGWLGMALVLLGVLALGREGQPLPADEEAAAIP</sequence>
<dbReference type="Proteomes" id="UP000285376">
    <property type="component" value="Unassembled WGS sequence"/>
</dbReference>
<evidence type="ECO:0000256" key="2">
    <source>
        <dbReference type="ARBA" id="ARBA00007362"/>
    </source>
</evidence>
<evidence type="ECO:0000256" key="4">
    <source>
        <dbReference type="ARBA" id="ARBA00022989"/>
    </source>
</evidence>
<protein>
    <submittedName>
        <fullName evidence="8">EamA family transporter</fullName>
    </submittedName>
</protein>
<keyword evidence="4 6" id="KW-1133">Transmembrane helix</keyword>
<evidence type="ECO:0000313" key="9">
    <source>
        <dbReference type="Proteomes" id="UP000285376"/>
    </source>
</evidence>
<dbReference type="AlphaFoldDB" id="A0A417Z140"/>
<dbReference type="InterPro" id="IPR050638">
    <property type="entry name" value="AA-Vitamin_Transporters"/>
</dbReference>
<feature type="transmembrane region" description="Helical" evidence="6">
    <location>
        <begin position="88"/>
        <end position="108"/>
    </location>
</feature>
<feature type="transmembrane region" description="Helical" evidence="6">
    <location>
        <begin position="64"/>
        <end position="82"/>
    </location>
</feature>
<organism evidence="8 9">
    <name type="scientific">Dermacoccus abyssi</name>
    <dbReference type="NCBI Taxonomy" id="322596"/>
    <lineage>
        <taxon>Bacteria</taxon>
        <taxon>Bacillati</taxon>
        <taxon>Actinomycetota</taxon>
        <taxon>Actinomycetes</taxon>
        <taxon>Micrococcales</taxon>
        <taxon>Dermacoccaceae</taxon>
        <taxon>Dermacoccus</taxon>
    </lineage>
</organism>
<comment type="similarity">
    <text evidence="2">Belongs to the EamA transporter family.</text>
</comment>
<comment type="subcellular location">
    <subcellularLocation>
        <location evidence="1">Membrane</location>
        <topology evidence="1">Multi-pass membrane protein</topology>
    </subcellularLocation>
</comment>
<dbReference type="Pfam" id="PF00892">
    <property type="entry name" value="EamA"/>
    <property type="match status" value="2"/>
</dbReference>
<dbReference type="SUPFAM" id="SSF103481">
    <property type="entry name" value="Multidrug resistance efflux transporter EmrE"/>
    <property type="match status" value="2"/>
</dbReference>
<keyword evidence="5 6" id="KW-0472">Membrane</keyword>
<dbReference type="InterPro" id="IPR037185">
    <property type="entry name" value="EmrE-like"/>
</dbReference>
<feature type="transmembrane region" description="Helical" evidence="6">
    <location>
        <begin position="268"/>
        <end position="285"/>
    </location>
</feature>
<dbReference type="PANTHER" id="PTHR32322">
    <property type="entry name" value="INNER MEMBRANE TRANSPORTER"/>
    <property type="match status" value="1"/>
</dbReference>
<feature type="transmembrane region" description="Helical" evidence="6">
    <location>
        <begin position="120"/>
        <end position="139"/>
    </location>
</feature>
<dbReference type="RefSeq" id="WP_118914652.1">
    <property type="nucleotide sequence ID" value="NZ_CBCRVH010000019.1"/>
</dbReference>
<evidence type="ECO:0000256" key="6">
    <source>
        <dbReference type="SAM" id="Phobius"/>
    </source>
</evidence>
<reference evidence="8 9" key="1">
    <citation type="submission" date="2018-08" db="EMBL/GenBank/DDBJ databases">
        <title>Whole genome sequence analysis of Dermacoccus abyssi bacteria isolated from Deep Mariana trench Micromonospora spp reveals genes involved in the environmental adaptation and production of secondary metabolites.</title>
        <authorList>
            <person name="Abdel-Mageed W.M."/>
            <person name="Lehri B."/>
            <person name="Nouioui I."/>
            <person name="Goodfellow I."/>
            <person name="Jaspars M."/>
            <person name="Karlyshev A."/>
        </authorList>
    </citation>
    <scope>NUCLEOTIDE SEQUENCE [LARGE SCALE GENOMIC DNA]</scope>
    <source>
        <strain evidence="8 9">MT1.1</strain>
    </source>
</reference>
<evidence type="ECO:0000256" key="3">
    <source>
        <dbReference type="ARBA" id="ARBA00022692"/>
    </source>
</evidence>
<dbReference type="InterPro" id="IPR000620">
    <property type="entry name" value="EamA_dom"/>
</dbReference>
<evidence type="ECO:0000259" key="7">
    <source>
        <dbReference type="Pfam" id="PF00892"/>
    </source>
</evidence>
<proteinExistence type="inferred from homology"/>
<dbReference type="EMBL" id="QWLM01000019">
    <property type="protein sequence ID" value="RHW44210.1"/>
    <property type="molecule type" value="Genomic_DNA"/>
</dbReference>
<comment type="caution">
    <text evidence="8">The sequence shown here is derived from an EMBL/GenBank/DDBJ whole genome shotgun (WGS) entry which is preliminary data.</text>
</comment>
<dbReference type="GO" id="GO:0016020">
    <property type="term" value="C:membrane"/>
    <property type="evidence" value="ECO:0007669"/>
    <property type="project" value="UniProtKB-SubCell"/>
</dbReference>
<dbReference type="PANTHER" id="PTHR32322:SF2">
    <property type="entry name" value="EAMA DOMAIN-CONTAINING PROTEIN"/>
    <property type="match status" value="1"/>
</dbReference>
<dbReference type="Gene3D" id="1.10.3730.20">
    <property type="match status" value="1"/>
</dbReference>
<feature type="transmembrane region" description="Helical" evidence="6">
    <location>
        <begin position="243"/>
        <end position="262"/>
    </location>
</feature>
<feature type="transmembrane region" description="Helical" evidence="6">
    <location>
        <begin position="181"/>
        <end position="200"/>
    </location>
</feature>
<keyword evidence="3 6" id="KW-0812">Transmembrane</keyword>
<feature type="transmembrane region" description="Helical" evidence="6">
    <location>
        <begin position="212"/>
        <end position="231"/>
    </location>
</feature>
<feature type="domain" description="EamA" evidence="7">
    <location>
        <begin position="1"/>
        <end position="134"/>
    </location>
</feature>
<gene>
    <name evidence="8" type="ORF">D1832_13090</name>
</gene>
<feature type="domain" description="EamA" evidence="7">
    <location>
        <begin position="151"/>
        <end position="284"/>
    </location>
</feature>